<dbReference type="Pfam" id="PF25597">
    <property type="entry name" value="SH3_retrovirus"/>
    <property type="match status" value="1"/>
</dbReference>
<dbReference type="Proteomes" id="UP001229421">
    <property type="component" value="Unassembled WGS sequence"/>
</dbReference>
<keyword evidence="1" id="KW-0064">Aspartyl protease</keyword>
<dbReference type="AlphaFoldDB" id="A0AAD8KJX8"/>
<dbReference type="InterPro" id="IPR057670">
    <property type="entry name" value="SH3_retrovirus"/>
</dbReference>
<dbReference type="GO" id="GO:0008270">
    <property type="term" value="F:zinc ion binding"/>
    <property type="evidence" value="ECO:0007669"/>
    <property type="project" value="InterPro"/>
</dbReference>
<feature type="compositionally biased region" description="Low complexity" evidence="2">
    <location>
        <begin position="818"/>
        <end position="829"/>
    </location>
</feature>
<sequence>MAASSSQTETTLPMATVLHMITIKLSSSNYLLWQNQMVPLLSYQQLLDHVDGSSKPPSGTILVNNEASPNPELTNWLSADKRAIILLHASLSKEATAEVLGLSTAREIWQTLEAAYHNSSVERMQNLRDHLRHLSKGSASIADFSRKFKAVCDQLAAIGHPVDDSDKVHWFLCGLGPSYETFSTAIRATKPGPVFHDLVSQAESHELFLKSLHGSSPPPVAFSAQYNRTGNASRGRGNRATNSSRGGFSGVRGRGRRPPHCQLCRKDGHYASSCPDLATFASQSTTAPTNLADAFLAQCHVNSPAPDWYVDSGATAHMTPSPEVVNHSSSNKGTGMVFFGDGNSLPVSLTGHTTLPNNIRLRDILVVPNLTKNLLSISKLTHDNLVDVLFSYPSFHIQDRETKAVLARGTCENGLYVLHDGHHALVAISPSSSSASFELWHNRLGHVSFDVISLLNKMGCLNVTSVLPNPVVCPSCQLSKSRRLSFDLNPKRSLHPLDLIHCDLWGPSPVLTAENYRYYVVFVDDYSRFSWFYPLKSKTDFYSVLPMFIQLVQTQFSRKIKVFQSDGGTEFVNHIVRKIFEDNGTFHRLSCPYTPQQNGRVERKHRHIVETGLAMLFNAHVPVSYWVDAFSSAVYIINRLPSKMLSNKSPFELLFSQVPIYANFRTYGCLVYPYLRDYSSHKLAPRSLPCIFIGYSSQHKGYRCLDPTSNRVYVTRHARFVETQFPFATSILQTNLSSITVTSFLEDNPSLPNNISLSPLPTTINMSTDTNVPHPSSCVSCTTSNPIIQPSSPISPTSSQPINDPPTPPTFPTPPLQTSHVNTTSTHPTTIPPPSSAAMDSTVETTTTQTIPQPFTSVHPMTTRGKAGIFKTRHFADLAHAENHPFFSALFASHVPKGYKSAAKHPHWMLAMHDEMRALNNNHTWTLVPRPKHVNIVGSKWVFRVKPNSDGTQHRFKARLVARGFTQVPGMDYNHTFSPVVKASTIRVVLSLAVLHKWKLHQLDVNNAFLHGHLNETIHMEQPPGFVDPRFPDHVCKLNKALYGLKQAPRAWFHRLSTFLLENGFTCSRADTSLFIFKRDSCIMYLLVYVDDLNLTGNQESVITSFVQRLHDKFAIKDLGDLSYFLGLEVTHTNDGLFLSQSKYAHDVLARANLLDSKPVTTPLAVNEVFSTSGVPFANPTMYRSLVGAL</sequence>
<dbReference type="InterPro" id="IPR043502">
    <property type="entry name" value="DNA/RNA_pol_sf"/>
</dbReference>
<keyword evidence="1" id="KW-0378">Hydrolase</keyword>
<dbReference type="GO" id="GO:0003676">
    <property type="term" value="F:nucleic acid binding"/>
    <property type="evidence" value="ECO:0007669"/>
    <property type="project" value="InterPro"/>
</dbReference>
<evidence type="ECO:0000313" key="4">
    <source>
        <dbReference type="EMBL" id="KAK1424394.1"/>
    </source>
</evidence>
<reference evidence="4" key="1">
    <citation type="journal article" date="2023" name="bioRxiv">
        <title>Improved chromosome-level genome assembly for marigold (Tagetes erecta).</title>
        <authorList>
            <person name="Jiang F."/>
            <person name="Yuan L."/>
            <person name="Wang S."/>
            <person name="Wang H."/>
            <person name="Xu D."/>
            <person name="Wang A."/>
            <person name="Fan W."/>
        </authorList>
    </citation>
    <scope>NUCLEOTIDE SEQUENCE</scope>
    <source>
        <strain evidence="4">WSJ</strain>
        <tissue evidence="4">Leaf</tissue>
    </source>
</reference>
<organism evidence="4 5">
    <name type="scientific">Tagetes erecta</name>
    <name type="common">African marigold</name>
    <dbReference type="NCBI Taxonomy" id="13708"/>
    <lineage>
        <taxon>Eukaryota</taxon>
        <taxon>Viridiplantae</taxon>
        <taxon>Streptophyta</taxon>
        <taxon>Embryophyta</taxon>
        <taxon>Tracheophyta</taxon>
        <taxon>Spermatophyta</taxon>
        <taxon>Magnoliopsida</taxon>
        <taxon>eudicotyledons</taxon>
        <taxon>Gunneridae</taxon>
        <taxon>Pentapetalae</taxon>
        <taxon>asterids</taxon>
        <taxon>campanulids</taxon>
        <taxon>Asterales</taxon>
        <taxon>Asteraceae</taxon>
        <taxon>Asteroideae</taxon>
        <taxon>Heliantheae alliance</taxon>
        <taxon>Tageteae</taxon>
        <taxon>Tagetes</taxon>
    </lineage>
</organism>
<protein>
    <recommendedName>
        <fullName evidence="3">Integrase catalytic domain-containing protein</fullName>
    </recommendedName>
</protein>
<dbReference type="Pfam" id="PF00665">
    <property type="entry name" value="rve"/>
    <property type="match status" value="1"/>
</dbReference>
<comment type="caution">
    <text evidence="4">The sequence shown here is derived from an EMBL/GenBank/DDBJ whole genome shotgun (WGS) entry which is preliminary data.</text>
</comment>
<dbReference type="InterPro" id="IPR036875">
    <property type="entry name" value="Znf_CCHC_sf"/>
</dbReference>
<dbReference type="Pfam" id="PF22936">
    <property type="entry name" value="Pol_BBD"/>
    <property type="match status" value="1"/>
</dbReference>
<dbReference type="EMBL" id="JAUHHV010000005">
    <property type="protein sequence ID" value="KAK1424394.1"/>
    <property type="molecule type" value="Genomic_DNA"/>
</dbReference>
<feature type="domain" description="Integrase catalytic" evidence="3">
    <location>
        <begin position="492"/>
        <end position="658"/>
    </location>
</feature>
<evidence type="ECO:0000256" key="1">
    <source>
        <dbReference type="ARBA" id="ARBA00022750"/>
    </source>
</evidence>
<dbReference type="SUPFAM" id="SSF53098">
    <property type="entry name" value="Ribonuclease H-like"/>
    <property type="match status" value="1"/>
</dbReference>
<dbReference type="GO" id="GO:0004190">
    <property type="term" value="F:aspartic-type endopeptidase activity"/>
    <property type="evidence" value="ECO:0007669"/>
    <property type="project" value="UniProtKB-KW"/>
</dbReference>
<evidence type="ECO:0000256" key="2">
    <source>
        <dbReference type="SAM" id="MobiDB-lite"/>
    </source>
</evidence>
<dbReference type="InterPro" id="IPR054722">
    <property type="entry name" value="PolX-like_BBD"/>
</dbReference>
<keyword evidence="5" id="KW-1185">Reference proteome</keyword>
<dbReference type="SUPFAM" id="SSF56672">
    <property type="entry name" value="DNA/RNA polymerases"/>
    <property type="match status" value="1"/>
</dbReference>
<accession>A0AAD8KJX8</accession>
<gene>
    <name evidence="4" type="ORF">QVD17_19723</name>
</gene>
<dbReference type="InterPro" id="IPR001584">
    <property type="entry name" value="Integrase_cat-core"/>
</dbReference>
<dbReference type="Pfam" id="PF07727">
    <property type="entry name" value="RVT_2"/>
    <property type="match status" value="1"/>
</dbReference>
<feature type="region of interest" description="Disordered" evidence="2">
    <location>
        <begin position="228"/>
        <end position="257"/>
    </location>
</feature>
<proteinExistence type="predicted"/>
<dbReference type="PANTHER" id="PTHR47481">
    <property type="match status" value="1"/>
</dbReference>
<dbReference type="InterPro" id="IPR025724">
    <property type="entry name" value="GAG-pre-integrase_dom"/>
</dbReference>
<dbReference type="Gene3D" id="3.30.420.10">
    <property type="entry name" value="Ribonuclease H-like superfamily/Ribonuclease H"/>
    <property type="match status" value="1"/>
</dbReference>
<feature type="region of interest" description="Disordered" evidence="2">
    <location>
        <begin position="783"/>
        <end position="842"/>
    </location>
</feature>
<feature type="compositionally biased region" description="Low complexity" evidence="2">
    <location>
        <begin position="783"/>
        <end position="802"/>
    </location>
</feature>
<dbReference type="Pfam" id="PF13976">
    <property type="entry name" value="gag_pre-integrs"/>
    <property type="match status" value="1"/>
</dbReference>
<dbReference type="Pfam" id="PF14223">
    <property type="entry name" value="Retrotran_gag_2"/>
    <property type="match status" value="1"/>
</dbReference>
<dbReference type="InterPro" id="IPR012337">
    <property type="entry name" value="RNaseH-like_sf"/>
</dbReference>
<evidence type="ECO:0000313" key="5">
    <source>
        <dbReference type="Proteomes" id="UP001229421"/>
    </source>
</evidence>
<dbReference type="InterPro" id="IPR036397">
    <property type="entry name" value="RNaseH_sf"/>
</dbReference>
<dbReference type="SUPFAM" id="SSF57756">
    <property type="entry name" value="Retrovirus zinc finger-like domains"/>
    <property type="match status" value="1"/>
</dbReference>
<evidence type="ECO:0000259" key="3">
    <source>
        <dbReference type="PROSITE" id="PS50994"/>
    </source>
</evidence>
<feature type="compositionally biased region" description="Pro residues" evidence="2">
    <location>
        <begin position="803"/>
        <end position="815"/>
    </location>
</feature>
<dbReference type="InterPro" id="IPR013103">
    <property type="entry name" value="RVT_2"/>
</dbReference>
<name>A0AAD8KJX8_TARER</name>
<dbReference type="GO" id="GO:0015074">
    <property type="term" value="P:DNA integration"/>
    <property type="evidence" value="ECO:0007669"/>
    <property type="project" value="InterPro"/>
</dbReference>
<dbReference type="PANTHER" id="PTHR47481:SF35">
    <property type="entry name" value="ZINC FINGER, CCHC-TYPE-RELATED"/>
    <property type="match status" value="1"/>
</dbReference>
<dbReference type="PROSITE" id="PS50994">
    <property type="entry name" value="INTEGRASE"/>
    <property type="match status" value="1"/>
</dbReference>
<keyword evidence="1" id="KW-0645">Protease</keyword>